<evidence type="ECO:0000256" key="1">
    <source>
        <dbReference type="ARBA" id="ARBA00022723"/>
    </source>
</evidence>
<dbReference type="PROSITE" id="PS50089">
    <property type="entry name" value="ZF_RING_2"/>
    <property type="match status" value="1"/>
</dbReference>
<feature type="zinc finger region" description="TRAF-type" evidence="4">
    <location>
        <begin position="161"/>
        <end position="206"/>
    </location>
</feature>
<feature type="domain" description="TRAF-type" evidence="6">
    <location>
        <begin position="161"/>
        <end position="206"/>
    </location>
</feature>
<sequence length="354" mass="40000">MDSYGIDVDVFEENQRTEIQEVTCSICMNVLLDPVFGNHCNTHVYCKLCIQRALTGTAKCPLCRADMTINDVGIDYSACRKVNKLVALCLNGGDTKCDWRGPYGNLKHHQGSCLFKEINCEHCGLCLERRQHLPHLGECPKMEQPCMTCHRWVKRDEMGYHDAYICNMNNMPCPLGCQQVILRKDSMHHILADCTNHVMVCPIPGCGRLVQDVHAHNSAEGEYHTFLLLQNGTNQMKMDGPIHSFTYKVDDITRMVKSTCFKTGQHDFKVMVLPPDRDVRDDVGVFFQLNSGPPTIVNMRVKISYGNFTGSLVGILHFKTGEVKGWSSAMKAEVFDRVQNAANLELNFLIQHNL</sequence>
<dbReference type="EMBL" id="CAKMNS010000220">
    <property type="protein sequence ID" value="CAH1277257.1"/>
    <property type="molecule type" value="Genomic_DNA"/>
</dbReference>
<dbReference type="Pfam" id="PF13923">
    <property type="entry name" value="zf-C3HC4_2"/>
    <property type="match status" value="1"/>
</dbReference>
<dbReference type="PROSITE" id="PS50145">
    <property type="entry name" value="ZF_TRAF"/>
    <property type="match status" value="2"/>
</dbReference>
<accession>A0A8S4MN51</accession>
<dbReference type="PANTHER" id="PTHR10131">
    <property type="entry name" value="TNF RECEPTOR ASSOCIATED FACTOR"/>
    <property type="match status" value="1"/>
</dbReference>
<keyword evidence="8" id="KW-1185">Reference proteome</keyword>
<keyword evidence="3 4" id="KW-0862">Zinc</keyword>
<dbReference type="Gene3D" id="3.30.40.10">
    <property type="entry name" value="Zinc/RING finger domain, C3HC4 (zinc finger)"/>
    <property type="match status" value="2"/>
</dbReference>
<name>A0A8S4MN51_BRALA</name>
<evidence type="ECO:0000259" key="5">
    <source>
        <dbReference type="PROSITE" id="PS50089"/>
    </source>
</evidence>
<feature type="zinc finger region" description="TRAF-type" evidence="4">
    <location>
        <begin position="109"/>
        <end position="149"/>
    </location>
</feature>
<dbReference type="PANTHER" id="PTHR10131:SF94">
    <property type="entry name" value="TNF RECEPTOR-ASSOCIATED FACTOR 4"/>
    <property type="match status" value="1"/>
</dbReference>
<evidence type="ECO:0000256" key="4">
    <source>
        <dbReference type="PROSITE-ProRule" id="PRU00207"/>
    </source>
</evidence>
<proteinExistence type="predicted"/>
<evidence type="ECO:0000313" key="8">
    <source>
        <dbReference type="Proteomes" id="UP000838412"/>
    </source>
</evidence>
<protein>
    <submittedName>
        <fullName evidence="7">TRAF4 protein</fullName>
    </submittedName>
</protein>
<evidence type="ECO:0000256" key="3">
    <source>
        <dbReference type="ARBA" id="ARBA00022833"/>
    </source>
</evidence>
<keyword evidence="1 4" id="KW-0479">Metal-binding</keyword>
<evidence type="ECO:0000256" key="2">
    <source>
        <dbReference type="ARBA" id="ARBA00022771"/>
    </source>
</evidence>
<dbReference type="SUPFAM" id="SSF57850">
    <property type="entry name" value="RING/U-box"/>
    <property type="match status" value="1"/>
</dbReference>
<dbReference type="InterPro" id="IPR001841">
    <property type="entry name" value="Znf_RING"/>
</dbReference>
<keyword evidence="2 4" id="KW-0863">Zinc-finger</keyword>
<evidence type="ECO:0000313" key="7">
    <source>
        <dbReference type="EMBL" id="CAH1277257.1"/>
    </source>
</evidence>
<organism evidence="7 8">
    <name type="scientific">Branchiostoma lanceolatum</name>
    <name type="common">Common lancelet</name>
    <name type="synonym">Amphioxus lanceolatum</name>
    <dbReference type="NCBI Taxonomy" id="7740"/>
    <lineage>
        <taxon>Eukaryota</taxon>
        <taxon>Metazoa</taxon>
        <taxon>Chordata</taxon>
        <taxon>Cephalochordata</taxon>
        <taxon>Leptocardii</taxon>
        <taxon>Amphioxiformes</taxon>
        <taxon>Branchiostomatidae</taxon>
        <taxon>Branchiostoma</taxon>
    </lineage>
</organism>
<dbReference type="OrthoDB" id="654191at2759"/>
<gene>
    <name evidence="7" type="primary">TRAF4</name>
    <name evidence="7" type="ORF">BLAG_LOCUS26079</name>
</gene>
<comment type="caution">
    <text evidence="7">The sequence shown here is derived from an EMBL/GenBank/DDBJ whole genome shotgun (WGS) entry which is preliminary data.</text>
</comment>
<reference evidence="7" key="1">
    <citation type="submission" date="2022-01" db="EMBL/GenBank/DDBJ databases">
        <authorList>
            <person name="Braso-Vives M."/>
        </authorList>
    </citation>
    <scope>NUCLEOTIDE SEQUENCE</scope>
</reference>
<feature type="domain" description="RING-type" evidence="5">
    <location>
        <begin position="24"/>
        <end position="64"/>
    </location>
</feature>
<dbReference type="Proteomes" id="UP000838412">
    <property type="component" value="Unassembled WGS sequence"/>
</dbReference>
<feature type="domain" description="TRAF-type" evidence="6">
    <location>
        <begin position="109"/>
        <end position="149"/>
    </location>
</feature>
<dbReference type="InterPro" id="IPR001293">
    <property type="entry name" value="Znf_TRAF"/>
</dbReference>
<evidence type="ECO:0000259" key="6">
    <source>
        <dbReference type="PROSITE" id="PS50145"/>
    </source>
</evidence>
<dbReference type="InterPro" id="IPR013083">
    <property type="entry name" value="Znf_RING/FYVE/PHD"/>
</dbReference>
<dbReference type="GO" id="GO:0008270">
    <property type="term" value="F:zinc ion binding"/>
    <property type="evidence" value="ECO:0007669"/>
    <property type="project" value="UniProtKB-KW"/>
</dbReference>
<dbReference type="AlphaFoldDB" id="A0A8S4MN51"/>